<gene>
    <name evidence="7" type="ORF">C1SCF055_LOCUS34424</name>
</gene>
<evidence type="ECO:0000313" key="8">
    <source>
        <dbReference type="EMBL" id="CAL4796355.1"/>
    </source>
</evidence>
<keyword evidence="9" id="KW-1185">Reference proteome</keyword>
<reference evidence="8 9" key="2">
    <citation type="submission" date="2024-05" db="EMBL/GenBank/DDBJ databases">
        <authorList>
            <person name="Chen Y."/>
            <person name="Shah S."/>
            <person name="Dougan E. K."/>
            <person name="Thang M."/>
            <person name="Chan C."/>
        </authorList>
    </citation>
    <scope>NUCLEOTIDE SEQUENCE [LARGE SCALE GENOMIC DNA]</scope>
</reference>
<dbReference type="AlphaFoldDB" id="A0A9P1GDJ9"/>
<evidence type="ECO:0000259" key="6">
    <source>
        <dbReference type="PROSITE" id="PS50056"/>
    </source>
</evidence>
<dbReference type="GO" id="GO:0043409">
    <property type="term" value="P:negative regulation of MAPK cascade"/>
    <property type="evidence" value="ECO:0007669"/>
    <property type="project" value="TreeGrafter"/>
</dbReference>
<evidence type="ECO:0000313" key="7">
    <source>
        <dbReference type="EMBL" id="CAI4009043.1"/>
    </source>
</evidence>
<evidence type="ECO:0000256" key="3">
    <source>
        <dbReference type="ARBA" id="ARBA00022801"/>
    </source>
</evidence>
<dbReference type="EMBL" id="CAMXCT020004445">
    <property type="protein sequence ID" value="CAL1162418.1"/>
    <property type="molecule type" value="Genomic_DNA"/>
</dbReference>
<feature type="region of interest" description="Disordered" evidence="5">
    <location>
        <begin position="621"/>
        <end position="651"/>
    </location>
</feature>
<feature type="domain" description="Tyrosine specific protein phosphatases" evidence="6">
    <location>
        <begin position="514"/>
        <end position="588"/>
    </location>
</feature>
<reference evidence="7" key="1">
    <citation type="submission" date="2022-10" db="EMBL/GenBank/DDBJ databases">
        <authorList>
            <person name="Chen Y."/>
            <person name="Dougan E. K."/>
            <person name="Chan C."/>
            <person name="Rhodes N."/>
            <person name="Thang M."/>
        </authorList>
    </citation>
    <scope>NUCLEOTIDE SEQUENCE</scope>
</reference>
<keyword evidence="4" id="KW-0904">Protein phosphatase</keyword>
<dbReference type="GO" id="GO:0005737">
    <property type="term" value="C:cytoplasm"/>
    <property type="evidence" value="ECO:0007669"/>
    <property type="project" value="TreeGrafter"/>
</dbReference>
<keyword evidence="3" id="KW-0378">Hydrolase</keyword>
<dbReference type="PROSITE" id="PS00383">
    <property type="entry name" value="TYR_PHOSPHATASE_1"/>
    <property type="match status" value="1"/>
</dbReference>
<feature type="region of interest" description="Disordered" evidence="5">
    <location>
        <begin position="581"/>
        <end position="606"/>
    </location>
</feature>
<dbReference type="EC" id="3.1.3.48" evidence="2"/>
<dbReference type="Proteomes" id="UP001152797">
    <property type="component" value="Unassembled WGS sequence"/>
</dbReference>
<dbReference type="EMBL" id="CAMXCT030004445">
    <property type="protein sequence ID" value="CAL4796355.1"/>
    <property type="molecule type" value="Genomic_DNA"/>
</dbReference>
<dbReference type="InterPro" id="IPR000340">
    <property type="entry name" value="Dual-sp_phosphatase_cat-dom"/>
</dbReference>
<dbReference type="CDD" id="cd14498">
    <property type="entry name" value="DSP"/>
    <property type="match status" value="1"/>
</dbReference>
<dbReference type="InterPro" id="IPR029021">
    <property type="entry name" value="Prot-tyrosine_phosphatase-like"/>
</dbReference>
<dbReference type="GO" id="GO:0017017">
    <property type="term" value="F:MAP kinase tyrosine/serine/threonine phosphatase activity"/>
    <property type="evidence" value="ECO:0007669"/>
    <property type="project" value="TreeGrafter"/>
</dbReference>
<organism evidence="7">
    <name type="scientific">Cladocopium goreaui</name>
    <dbReference type="NCBI Taxonomy" id="2562237"/>
    <lineage>
        <taxon>Eukaryota</taxon>
        <taxon>Sar</taxon>
        <taxon>Alveolata</taxon>
        <taxon>Dinophyceae</taxon>
        <taxon>Suessiales</taxon>
        <taxon>Symbiodiniaceae</taxon>
        <taxon>Cladocopium</taxon>
    </lineage>
</organism>
<sequence length="1054" mass="116643">MTASLPMSSDPPEVVLQIYDEWRRWLELPGELPQIVWERMHQRGEYLRSLLQFMVCGSEPHRSGSDEHAEWRSHNAMQTTCMVLTAPGWHVANATLAATCLELLGGLQPGCPGFSLHICTVLQHLLIAHEADVLALLLHYQAPFVLLRALNRPGCSEVLQILLGADAMLPRIVPHIAMRPLHVTSLQQVRQYLLAFQWPKYLEAVLAGAVQTSKREPGTPGTPQVKFQSPGQSYALFNAATAAAVNTRGNSAPVLGGTQVLAVNRGHMQSEHRHPPSVRAMGNSWRRHGELPGPFLGELRELQAVEVYNKLQDTRELILVVDTTLDNAAEMDDDTAEVNFLPPERFKRFLVEVIAKRRARGWTVVVMCNGPTSPRRLGGLGGEDPTLVKEVCRMAGNVEGFYHLFPWLSPKHDFFEAGRLYPSLIARDRGSYLFLSNFGIASDPYIYRALDIKFVVNCSRDLPFVDEVASLLQSKPTGSTGNESQAPIRTDLHVELTDRFRVPVDDSVDHRICEHFADSVRFIAEAMEKQAGHVLIHCKHGQSRSATIAAAYLLYDSQQKGTPKTVQEVLADLKHCRPRVSPNEGAFERSASIRDDDPLTNGTSNQKGRIQAAGETWMPRAPPTQTSQVMCTPPRCRPSSEGLGRDSPDLQEDSRGVAVPLDFLSSILHAFKRSDQVAERCLARMAEDWESQERAKVQVLLLKDFFIEVPLVSTLCLLTGSEFESASLLNSLLQHALQIHGSRPDVVEALAGQCLQHLDAVFSALGLHLLKMRSGREVAMGEGREALRLSGYVVQEPLGALRVEVVQIISVLSRLVPERLLPLVKPAVWNALAKWFFMYRCNHIFQAACSKLWVQVIRYGSPELQYQIFMNLRLFAGLCDAILTEGTCGDRWHNLAPETRCDSQRRVEKRQVTTCQAKHPGGLGAIARDSDEREAVVKGSKVLVVRALADAVEKSQAVPALRRPLAELPQTQVLASKDIKVQDLLGLSLAGATRLAVMKLGWARDVPMLAEGLPNCEEVQGFLKKMVLKALPPPATAVKIVAKAVPRGTGVFDI</sequence>
<dbReference type="GO" id="GO:0033550">
    <property type="term" value="F:MAP kinase tyrosine phosphatase activity"/>
    <property type="evidence" value="ECO:0007669"/>
    <property type="project" value="TreeGrafter"/>
</dbReference>
<dbReference type="PANTHER" id="PTHR10159">
    <property type="entry name" value="DUAL SPECIFICITY PROTEIN PHOSPHATASE"/>
    <property type="match status" value="1"/>
</dbReference>
<evidence type="ECO:0000256" key="5">
    <source>
        <dbReference type="SAM" id="MobiDB-lite"/>
    </source>
</evidence>
<dbReference type="SMART" id="SM00195">
    <property type="entry name" value="DSPc"/>
    <property type="match status" value="1"/>
</dbReference>
<protein>
    <recommendedName>
        <fullName evidence="2">protein-tyrosine-phosphatase</fullName>
        <ecNumber evidence="2">3.1.3.48</ecNumber>
    </recommendedName>
</protein>
<comment type="caution">
    <text evidence="7">The sequence shown here is derived from an EMBL/GenBank/DDBJ whole genome shotgun (WGS) entry which is preliminary data.</text>
</comment>
<evidence type="ECO:0000256" key="4">
    <source>
        <dbReference type="ARBA" id="ARBA00022912"/>
    </source>
</evidence>
<proteinExistence type="inferred from homology"/>
<evidence type="ECO:0000313" key="9">
    <source>
        <dbReference type="Proteomes" id="UP001152797"/>
    </source>
</evidence>
<comment type="similarity">
    <text evidence="1">Belongs to the protein-tyrosine phosphatase family. Non-receptor class dual specificity subfamily.</text>
</comment>
<evidence type="ECO:0000256" key="2">
    <source>
        <dbReference type="ARBA" id="ARBA00013064"/>
    </source>
</evidence>
<dbReference type="GO" id="GO:0008330">
    <property type="term" value="F:protein tyrosine/threonine phosphatase activity"/>
    <property type="evidence" value="ECO:0007669"/>
    <property type="project" value="TreeGrafter"/>
</dbReference>
<dbReference type="InterPro" id="IPR000387">
    <property type="entry name" value="Tyr_Pase_dom"/>
</dbReference>
<dbReference type="InterPro" id="IPR020422">
    <property type="entry name" value="TYR_PHOSPHATASE_DUAL_dom"/>
</dbReference>
<dbReference type="InterPro" id="IPR016130">
    <property type="entry name" value="Tyr_Pase_AS"/>
</dbReference>
<dbReference type="PROSITE" id="PS50056">
    <property type="entry name" value="TYR_PHOSPHATASE_2"/>
    <property type="match status" value="1"/>
</dbReference>
<dbReference type="SUPFAM" id="SSF52799">
    <property type="entry name" value="(Phosphotyrosine protein) phosphatases II"/>
    <property type="match status" value="1"/>
</dbReference>
<dbReference type="EMBL" id="CAMXCT010004445">
    <property type="protein sequence ID" value="CAI4009043.1"/>
    <property type="molecule type" value="Genomic_DNA"/>
</dbReference>
<evidence type="ECO:0000256" key="1">
    <source>
        <dbReference type="ARBA" id="ARBA00008601"/>
    </source>
</evidence>
<accession>A0A9P1GDJ9</accession>
<dbReference type="Gene3D" id="3.90.190.10">
    <property type="entry name" value="Protein tyrosine phosphatase superfamily"/>
    <property type="match status" value="1"/>
</dbReference>
<name>A0A9P1GDJ9_9DINO</name>
<dbReference type="OrthoDB" id="10252009at2759"/>
<dbReference type="PANTHER" id="PTHR10159:SF511">
    <property type="entry name" value="DUAL SPECIFICITY PROTEIN PHOSPHATASE 1"/>
    <property type="match status" value="1"/>
</dbReference>
<dbReference type="Pfam" id="PF00782">
    <property type="entry name" value="DSPc"/>
    <property type="match status" value="1"/>
</dbReference>